<dbReference type="KEGG" id="est:DN752_21385"/>
<reference evidence="1 2" key="1">
    <citation type="submission" date="2018-06" db="EMBL/GenBank/DDBJ databases">
        <title>Echinicola strongylocentroti sp. nov., isolated from a sea urchin Strongylocentrotus intermedius.</title>
        <authorList>
            <person name="Bae S.S."/>
        </authorList>
    </citation>
    <scope>NUCLEOTIDE SEQUENCE [LARGE SCALE GENOMIC DNA]</scope>
    <source>
        <strain evidence="1 2">MEBiC08714</strain>
    </source>
</reference>
<sequence>MELYQEVVAEEPGYYYIYLSNDSRRLSEAFLDSHTGQAFDYFEVEVSEGPVVQMTEGRA</sequence>
<dbReference type="OrthoDB" id="842442at2"/>
<dbReference type="RefSeq" id="WP_112785868.1">
    <property type="nucleotide sequence ID" value="NZ_CP030041.1"/>
</dbReference>
<name>A0A2Z4INL6_9BACT</name>
<evidence type="ECO:0000313" key="2">
    <source>
        <dbReference type="Proteomes" id="UP000248688"/>
    </source>
</evidence>
<evidence type="ECO:0000313" key="1">
    <source>
        <dbReference type="EMBL" id="AWW32495.1"/>
    </source>
</evidence>
<organism evidence="1 2">
    <name type="scientific">Echinicola strongylocentroti</name>
    <dbReference type="NCBI Taxonomy" id="1795355"/>
    <lineage>
        <taxon>Bacteria</taxon>
        <taxon>Pseudomonadati</taxon>
        <taxon>Bacteroidota</taxon>
        <taxon>Cytophagia</taxon>
        <taxon>Cytophagales</taxon>
        <taxon>Cyclobacteriaceae</taxon>
        <taxon>Echinicola</taxon>
    </lineage>
</organism>
<dbReference type="EMBL" id="CP030041">
    <property type="protein sequence ID" value="AWW32495.1"/>
    <property type="molecule type" value="Genomic_DNA"/>
</dbReference>
<dbReference type="Proteomes" id="UP000248688">
    <property type="component" value="Chromosome"/>
</dbReference>
<protein>
    <submittedName>
        <fullName evidence="1">Uncharacterized protein</fullName>
    </submittedName>
</protein>
<keyword evidence="2" id="KW-1185">Reference proteome</keyword>
<accession>A0A2Z4INL6</accession>
<dbReference type="AlphaFoldDB" id="A0A2Z4INL6"/>
<proteinExistence type="predicted"/>
<gene>
    <name evidence="1" type="ORF">DN752_21385</name>
</gene>